<feature type="non-terminal residue" evidence="2">
    <location>
        <position position="294"/>
    </location>
</feature>
<dbReference type="Pfam" id="PF12762">
    <property type="entry name" value="DDE_Tnp_IS1595"/>
    <property type="match status" value="1"/>
</dbReference>
<reference evidence="2" key="1">
    <citation type="submission" date="2015-11" db="EMBL/GenBank/DDBJ databases">
        <title>De novo transcriptome assembly of four potential Pierce s Disease insect vectors from Arizona vineyards.</title>
        <authorList>
            <person name="Tassone E.E."/>
        </authorList>
    </citation>
    <scope>NUCLEOTIDE SEQUENCE</scope>
</reference>
<dbReference type="EMBL" id="GECU01037803">
    <property type="protein sequence ID" value="JAS69903.1"/>
    <property type="molecule type" value="Transcribed_RNA"/>
</dbReference>
<dbReference type="PANTHER" id="PTHR47163">
    <property type="entry name" value="DDE_TNP_IS1595 DOMAIN-CONTAINING PROTEIN"/>
    <property type="match status" value="1"/>
</dbReference>
<dbReference type="InterPro" id="IPR053164">
    <property type="entry name" value="IS1016-like_transposase"/>
</dbReference>
<feature type="domain" description="ISXO2-like transposase" evidence="1">
    <location>
        <begin position="120"/>
        <end position="264"/>
    </location>
</feature>
<dbReference type="SMART" id="SM01126">
    <property type="entry name" value="DDE_Tnp_IS1595"/>
    <property type="match status" value="1"/>
</dbReference>
<protein>
    <recommendedName>
        <fullName evidence="1">ISXO2-like transposase domain-containing protein</fullName>
    </recommendedName>
</protein>
<name>A0A1B6H5F2_9HEMI</name>
<dbReference type="NCBIfam" id="NF033547">
    <property type="entry name" value="transpos_IS1595"/>
    <property type="match status" value="1"/>
</dbReference>
<organism evidence="2">
    <name type="scientific">Homalodisca liturata</name>
    <dbReference type="NCBI Taxonomy" id="320908"/>
    <lineage>
        <taxon>Eukaryota</taxon>
        <taxon>Metazoa</taxon>
        <taxon>Ecdysozoa</taxon>
        <taxon>Arthropoda</taxon>
        <taxon>Hexapoda</taxon>
        <taxon>Insecta</taxon>
        <taxon>Pterygota</taxon>
        <taxon>Neoptera</taxon>
        <taxon>Paraneoptera</taxon>
        <taxon>Hemiptera</taxon>
        <taxon>Auchenorrhyncha</taxon>
        <taxon>Membracoidea</taxon>
        <taxon>Cicadellidae</taxon>
        <taxon>Cicadellinae</taxon>
        <taxon>Proconiini</taxon>
        <taxon>Homalodisca</taxon>
    </lineage>
</organism>
<feature type="non-terminal residue" evidence="2">
    <location>
        <position position="1"/>
    </location>
</feature>
<dbReference type="AlphaFoldDB" id="A0A1B6H5F2"/>
<evidence type="ECO:0000259" key="1">
    <source>
        <dbReference type="SMART" id="SM01126"/>
    </source>
</evidence>
<gene>
    <name evidence="2" type="ORF">g.11270</name>
</gene>
<dbReference type="PANTHER" id="PTHR47163:SF2">
    <property type="entry name" value="SI:DKEY-17M8.2"/>
    <property type="match status" value="1"/>
</dbReference>
<accession>A0A1B6H5F2</accession>
<proteinExistence type="predicted"/>
<evidence type="ECO:0000313" key="2">
    <source>
        <dbReference type="EMBL" id="JAS69903.1"/>
    </source>
</evidence>
<sequence>ELTKSKERCVSFFQNIDILPREKLCENGHKMTLSVTDGRERWRCRKNTCRQDIQLRSNTWLENSRLGFDRVLLFIYCWSHKLTSVDFCERELKINHNTIVDWNNYLREVCAAKLLANPLVIGGPGLTVEIDESVFAKRKYNVGRVPKKQWIFGGICHETKDCFLFAVEDRSAASLMPIIVESIAPGTRIVSDKWRSYNGIRNANSNYDHNTVNHSENFIDPGTGAHINTVKRMWGVAKSSFRRQYGTHSKLLDSYLCEFMWRKRLTDGTNPFEAILQDIAAFWPPHPKKNVWVS</sequence>
<dbReference type="InterPro" id="IPR024445">
    <property type="entry name" value="Tnp_ISXO2-like"/>
</dbReference>